<evidence type="ECO:0000313" key="2">
    <source>
        <dbReference type="Proteomes" id="UP000054324"/>
    </source>
</evidence>
<dbReference type="EMBL" id="KL598275">
    <property type="protein sequence ID" value="KER18733.1"/>
    <property type="molecule type" value="Genomic_DNA"/>
</dbReference>
<feature type="non-terminal residue" evidence="1">
    <location>
        <position position="62"/>
    </location>
</feature>
<evidence type="ECO:0000313" key="1">
    <source>
        <dbReference type="EMBL" id="KER18733.1"/>
    </source>
</evidence>
<gene>
    <name evidence="1" type="ORF">T265_15860</name>
</gene>
<accession>A0A074YVP3</accession>
<sequence length="62" mass="6995">MVLKQSRHSEMSSVIKSRLKLYRENSSDTPTTAPKKVDPRAEIMLARQLSQVSCDDTDNTTV</sequence>
<protein>
    <submittedName>
        <fullName evidence="1">Uncharacterized protein</fullName>
    </submittedName>
</protein>
<proteinExistence type="predicted"/>
<organism evidence="1 2">
    <name type="scientific">Opisthorchis viverrini</name>
    <name type="common">Southeast Asian liver fluke</name>
    <dbReference type="NCBI Taxonomy" id="6198"/>
    <lineage>
        <taxon>Eukaryota</taxon>
        <taxon>Metazoa</taxon>
        <taxon>Spiralia</taxon>
        <taxon>Lophotrochozoa</taxon>
        <taxon>Platyhelminthes</taxon>
        <taxon>Trematoda</taxon>
        <taxon>Digenea</taxon>
        <taxon>Opisthorchiida</taxon>
        <taxon>Opisthorchiata</taxon>
        <taxon>Opisthorchiidae</taxon>
        <taxon>Opisthorchis</taxon>
    </lineage>
</organism>
<keyword evidence="2" id="KW-1185">Reference proteome</keyword>
<dbReference type="RefSeq" id="XP_009177520.1">
    <property type="nucleotide sequence ID" value="XM_009179256.1"/>
</dbReference>
<dbReference type="OrthoDB" id="5971719at2759"/>
<dbReference type="KEGG" id="ovi:T265_15860"/>
<dbReference type="CTD" id="20330025"/>
<dbReference type="GeneID" id="20330025"/>
<dbReference type="Proteomes" id="UP000054324">
    <property type="component" value="Unassembled WGS sequence"/>
</dbReference>
<name>A0A074YVP3_OPIVI</name>
<reference evidence="1 2" key="1">
    <citation type="submission" date="2013-11" db="EMBL/GenBank/DDBJ databases">
        <title>Opisthorchis viverrini - life in the bile duct.</title>
        <authorList>
            <person name="Young N.D."/>
            <person name="Nagarajan N."/>
            <person name="Lin S.J."/>
            <person name="Korhonen P.K."/>
            <person name="Jex A.R."/>
            <person name="Hall R.S."/>
            <person name="Safavi-Hemami H."/>
            <person name="Kaewkong W."/>
            <person name="Bertrand D."/>
            <person name="Gao S."/>
            <person name="Seet Q."/>
            <person name="Wongkham S."/>
            <person name="Teh B.T."/>
            <person name="Wongkham C."/>
            <person name="Intapan P.M."/>
            <person name="Maleewong W."/>
            <person name="Yang X."/>
            <person name="Hu M."/>
            <person name="Wang Z."/>
            <person name="Hofmann A."/>
            <person name="Sternberg P.W."/>
            <person name="Tan P."/>
            <person name="Wang J."/>
            <person name="Gasser R.B."/>
        </authorList>
    </citation>
    <scope>NUCLEOTIDE SEQUENCE [LARGE SCALE GENOMIC DNA]</scope>
</reference>
<dbReference type="AlphaFoldDB" id="A0A074YVP3"/>
<dbReference type="STRING" id="6198.A0A074YVP3"/>